<dbReference type="EMBL" id="NIRI02000056">
    <property type="protein sequence ID" value="KAG5446214.1"/>
    <property type="molecule type" value="Genomic_DNA"/>
</dbReference>
<organism evidence="1 2">
    <name type="scientific">Clonorchis sinensis</name>
    <name type="common">Chinese liver fluke</name>
    <dbReference type="NCBI Taxonomy" id="79923"/>
    <lineage>
        <taxon>Eukaryota</taxon>
        <taxon>Metazoa</taxon>
        <taxon>Spiralia</taxon>
        <taxon>Lophotrochozoa</taxon>
        <taxon>Platyhelminthes</taxon>
        <taxon>Trematoda</taxon>
        <taxon>Digenea</taxon>
        <taxon>Opisthorchiida</taxon>
        <taxon>Opisthorchiata</taxon>
        <taxon>Opisthorchiidae</taxon>
        <taxon>Clonorchis</taxon>
    </lineage>
</organism>
<comment type="caution">
    <text evidence="1">The sequence shown here is derived from an EMBL/GenBank/DDBJ whole genome shotgun (WGS) entry which is preliminary data.</text>
</comment>
<proteinExistence type="predicted"/>
<reference evidence="1 2" key="1">
    <citation type="journal article" date="2018" name="Biotechnol. Adv.">
        <title>Improved genomic resources and new bioinformatic workflow for the carcinogenic parasite Clonorchis sinensis: Biotechnological implications.</title>
        <authorList>
            <person name="Wang D."/>
            <person name="Korhonen P.K."/>
            <person name="Gasser R.B."/>
            <person name="Young N.D."/>
        </authorList>
    </citation>
    <scope>NUCLEOTIDE SEQUENCE [LARGE SCALE GENOMIC DNA]</scope>
    <source>
        <strain evidence="1">Cs-k2</strain>
    </source>
</reference>
<accession>A0A8T1M9Z1</accession>
<dbReference type="Proteomes" id="UP000286415">
    <property type="component" value="Unassembled WGS sequence"/>
</dbReference>
<protein>
    <submittedName>
        <fullName evidence="1">Uncharacterized protein</fullName>
    </submittedName>
</protein>
<evidence type="ECO:0000313" key="2">
    <source>
        <dbReference type="Proteomes" id="UP000286415"/>
    </source>
</evidence>
<gene>
    <name evidence="1" type="ORF">CSKR_112492</name>
</gene>
<evidence type="ECO:0000313" key="1">
    <source>
        <dbReference type="EMBL" id="KAG5446214.1"/>
    </source>
</evidence>
<keyword evidence="2" id="KW-1185">Reference proteome</keyword>
<reference evidence="1 2" key="2">
    <citation type="journal article" date="2021" name="Genomics">
        <title>High-quality reference genome for Clonorchis sinensis.</title>
        <authorList>
            <person name="Young N.D."/>
            <person name="Stroehlein A.J."/>
            <person name="Kinkar L."/>
            <person name="Wang T."/>
            <person name="Sohn W.M."/>
            <person name="Chang B.C.H."/>
            <person name="Kaur P."/>
            <person name="Weisz D."/>
            <person name="Dudchenko O."/>
            <person name="Aiden E.L."/>
            <person name="Korhonen P.K."/>
            <person name="Gasser R.B."/>
        </authorList>
    </citation>
    <scope>NUCLEOTIDE SEQUENCE [LARGE SCALE GENOMIC DNA]</scope>
    <source>
        <strain evidence="1">Cs-k2</strain>
    </source>
</reference>
<sequence>MAFFLSLVCDLPFRRLQSTIVAARVWSETAKPISKMHLTLVVTRFLLNFPCSRQEMAIPQLDCPRWTENKRQLSPLVGWDQKAAQKSRMTDIPVCMLMSQERAKVRRRVAGITFQRYEATYDEQTNLTNSSTLVVRAIFFCGLPSPPPKLWDRHATQVAIQSCMLLKTSQLLVLRAALG</sequence>
<name>A0A8T1M9Z1_CLOSI</name>